<gene>
    <name evidence="2" type="ORF">KPH14_007565</name>
</gene>
<dbReference type="EMBL" id="JAIFRP010000073">
    <property type="protein sequence ID" value="KAK2579884.1"/>
    <property type="molecule type" value="Genomic_DNA"/>
</dbReference>
<feature type="region of interest" description="Disordered" evidence="1">
    <location>
        <begin position="20"/>
        <end position="44"/>
    </location>
</feature>
<sequence>MNLPAERMLLLLAGKKSFRKHGYSCPDRRETEESKPNKNTETKIKATEWIAENTRFPKWIVPSNLDSGQGCASESATAPIPSYLNRLRIFQEFAMQNKRFLSDAERSGLGGENYDNCSLLVFLLPRRRSLTTLRHRLNRRLYSLPCC</sequence>
<protein>
    <submittedName>
        <fullName evidence="2">Uncharacterized protein</fullName>
    </submittedName>
</protein>
<organism evidence="2 3">
    <name type="scientific">Odynerus spinipes</name>
    <dbReference type="NCBI Taxonomy" id="1348599"/>
    <lineage>
        <taxon>Eukaryota</taxon>
        <taxon>Metazoa</taxon>
        <taxon>Ecdysozoa</taxon>
        <taxon>Arthropoda</taxon>
        <taxon>Hexapoda</taxon>
        <taxon>Insecta</taxon>
        <taxon>Pterygota</taxon>
        <taxon>Neoptera</taxon>
        <taxon>Endopterygota</taxon>
        <taxon>Hymenoptera</taxon>
        <taxon>Apocrita</taxon>
        <taxon>Aculeata</taxon>
        <taxon>Vespoidea</taxon>
        <taxon>Vespidae</taxon>
        <taxon>Eumeninae</taxon>
        <taxon>Odynerus</taxon>
    </lineage>
</organism>
<comment type="caution">
    <text evidence="2">The sequence shown here is derived from an EMBL/GenBank/DDBJ whole genome shotgun (WGS) entry which is preliminary data.</text>
</comment>
<proteinExistence type="predicted"/>
<reference evidence="2" key="2">
    <citation type="journal article" date="2023" name="Commun. Biol.">
        <title>Intrasexual cuticular hydrocarbon dimorphism in a wasp sheds light on hydrocarbon biosynthesis genes in Hymenoptera.</title>
        <authorList>
            <person name="Moris V.C."/>
            <person name="Podsiadlowski L."/>
            <person name="Martin S."/>
            <person name="Oeyen J.P."/>
            <person name="Donath A."/>
            <person name="Petersen M."/>
            <person name="Wilbrandt J."/>
            <person name="Misof B."/>
            <person name="Liedtke D."/>
            <person name="Thamm M."/>
            <person name="Scheiner R."/>
            <person name="Schmitt T."/>
            <person name="Niehuis O."/>
        </authorList>
    </citation>
    <scope>NUCLEOTIDE SEQUENCE</scope>
    <source>
        <strain evidence="2">GBR_01_08_01A</strain>
    </source>
</reference>
<dbReference type="Proteomes" id="UP001258017">
    <property type="component" value="Unassembled WGS sequence"/>
</dbReference>
<name>A0AAD9RHJ2_9HYME</name>
<keyword evidence="3" id="KW-1185">Reference proteome</keyword>
<evidence type="ECO:0000313" key="3">
    <source>
        <dbReference type="Proteomes" id="UP001258017"/>
    </source>
</evidence>
<feature type="compositionally biased region" description="Basic and acidic residues" evidence="1">
    <location>
        <begin position="26"/>
        <end position="44"/>
    </location>
</feature>
<evidence type="ECO:0000313" key="2">
    <source>
        <dbReference type="EMBL" id="KAK2579884.1"/>
    </source>
</evidence>
<dbReference type="AlphaFoldDB" id="A0AAD9RHJ2"/>
<reference evidence="2" key="1">
    <citation type="submission" date="2021-08" db="EMBL/GenBank/DDBJ databases">
        <authorList>
            <person name="Misof B."/>
            <person name="Oliver O."/>
            <person name="Podsiadlowski L."/>
            <person name="Donath A."/>
            <person name="Peters R."/>
            <person name="Mayer C."/>
            <person name="Rust J."/>
            <person name="Gunkel S."/>
            <person name="Lesny P."/>
            <person name="Martin S."/>
            <person name="Oeyen J.P."/>
            <person name="Petersen M."/>
            <person name="Panagiotis P."/>
            <person name="Wilbrandt J."/>
            <person name="Tanja T."/>
        </authorList>
    </citation>
    <scope>NUCLEOTIDE SEQUENCE</scope>
    <source>
        <strain evidence="2">GBR_01_08_01A</strain>
        <tissue evidence="2">Thorax + abdomen</tissue>
    </source>
</reference>
<accession>A0AAD9RHJ2</accession>
<evidence type="ECO:0000256" key="1">
    <source>
        <dbReference type="SAM" id="MobiDB-lite"/>
    </source>
</evidence>